<dbReference type="EMBL" id="MPIN01000026">
    <property type="protein sequence ID" value="OJH33853.1"/>
    <property type="molecule type" value="Genomic_DNA"/>
</dbReference>
<dbReference type="Proteomes" id="UP000182229">
    <property type="component" value="Unassembled WGS sequence"/>
</dbReference>
<comment type="caution">
    <text evidence="1">The sequence shown here is derived from an EMBL/GenBank/DDBJ whole genome shotgun (WGS) entry which is preliminary data.</text>
</comment>
<reference evidence="1 2" key="2">
    <citation type="submission" date="2016-12" db="EMBL/GenBank/DDBJ databases">
        <title>Draft Genome Sequence of Cystobacter ferrugineus Strain Cbfe23.</title>
        <authorList>
            <person name="Akbar S."/>
            <person name="Dowd S.E."/>
            <person name="Stevens D.C."/>
        </authorList>
    </citation>
    <scope>NUCLEOTIDE SEQUENCE [LARGE SCALE GENOMIC DNA]</scope>
    <source>
        <strain evidence="1 2">Cbfe23</strain>
    </source>
</reference>
<sequence>MSSTPVFRVDRRMFLRGAGGAVLALPLLPSLLSPREAKAQAAQRPKCFVHFRTPHGAIFGANMWPADSALTQALFYASHDVRRGALAAPVNASGDAVISRVLTARSTVLTPTLVSKMNILRGLDFPLYMGHNFGAALGYYDFDKQRPASPRATIDQVMAYSPAFYPSVASVRKRSVAIAASGTASGSWGYSTPGVRSSGVASSPISSMESSLALFDILLAGTSGSGNTRAPVVDRILDSYRRLRNGNSRLSAEDRTRLDQHIDAVAELQRRLEATTGAGCQVPQRPTTDNLSLKRSGSFAGDPAKNVEYFRLINEVLAVAMNCGVCRIATISIDENNQNLTFTTRAPQGEDWHNNVVHPSTVAGPNQDLVVQFNQVFFSQVFLDLVSRFERFSNGAGGTLLDDSLLAWAQENGNTPHFSFSVPVVTAGSAGGALKTGSYCDYRNTTRKVSGDSSTGSEGNYLWAGLLYNQWLGTALQAMSIPKAEWSESDHPGYGWKASYQSTYEYFFTNKGFTSAQAYPSSMWQKTGELLPFLAP</sequence>
<dbReference type="PROSITE" id="PS51318">
    <property type="entry name" value="TAT"/>
    <property type="match status" value="1"/>
</dbReference>
<evidence type="ECO:0008006" key="3">
    <source>
        <dbReference type="Google" id="ProtNLM"/>
    </source>
</evidence>
<accession>A0A1L9AVA7</accession>
<protein>
    <recommendedName>
        <fullName evidence="3">DUF1552 domain-containing protein</fullName>
    </recommendedName>
</protein>
<dbReference type="OrthoDB" id="5480347at2"/>
<dbReference type="RefSeq" id="WP_071905082.1">
    <property type="nucleotide sequence ID" value="NZ_MPIN01000026.1"/>
</dbReference>
<dbReference type="InterPro" id="IPR011447">
    <property type="entry name" value="DUF1552"/>
</dbReference>
<evidence type="ECO:0000313" key="1">
    <source>
        <dbReference type="EMBL" id="OJH33853.1"/>
    </source>
</evidence>
<dbReference type="STRING" id="83449.BON30_46415"/>
<organism evidence="1 2">
    <name type="scientific">Cystobacter ferrugineus</name>
    <dbReference type="NCBI Taxonomy" id="83449"/>
    <lineage>
        <taxon>Bacteria</taxon>
        <taxon>Pseudomonadati</taxon>
        <taxon>Myxococcota</taxon>
        <taxon>Myxococcia</taxon>
        <taxon>Myxococcales</taxon>
        <taxon>Cystobacterineae</taxon>
        <taxon>Archangiaceae</taxon>
        <taxon>Cystobacter</taxon>
    </lineage>
</organism>
<dbReference type="Pfam" id="PF07586">
    <property type="entry name" value="HXXSHH"/>
    <property type="match status" value="1"/>
</dbReference>
<evidence type="ECO:0000313" key="2">
    <source>
        <dbReference type="Proteomes" id="UP000182229"/>
    </source>
</evidence>
<gene>
    <name evidence="1" type="ORF">BON30_46415</name>
</gene>
<keyword evidence="2" id="KW-1185">Reference proteome</keyword>
<dbReference type="AlphaFoldDB" id="A0A1L9AVA7"/>
<reference evidence="2" key="1">
    <citation type="submission" date="2016-11" db="EMBL/GenBank/DDBJ databases">
        <authorList>
            <person name="Shukria A."/>
            <person name="Stevens D.C."/>
        </authorList>
    </citation>
    <scope>NUCLEOTIDE SEQUENCE [LARGE SCALE GENOMIC DNA]</scope>
    <source>
        <strain evidence="2">Cbfe23</strain>
    </source>
</reference>
<proteinExistence type="predicted"/>
<dbReference type="InterPro" id="IPR006311">
    <property type="entry name" value="TAT_signal"/>
</dbReference>
<name>A0A1L9AVA7_9BACT</name>